<proteinExistence type="predicted"/>
<keyword evidence="2" id="KW-0489">Methyltransferase</keyword>
<dbReference type="SUPFAM" id="SSF53335">
    <property type="entry name" value="S-adenosyl-L-methionine-dependent methyltransferases"/>
    <property type="match status" value="1"/>
</dbReference>
<dbReference type="HOGENOM" id="CLU_043141_0_0_11"/>
<evidence type="ECO:0000259" key="1">
    <source>
        <dbReference type="Pfam" id="PF08242"/>
    </source>
</evidence>
<gene>
    <name evidence="2" type="ORF">SacmaDRAFT_4559</name>
</gene>
<dbReference type="GO" id="GO:0032259">
    <property type="term" value="P:methylation"/>
    <property type="evidence" value="ECO:0007669"/>
    <property type="project" value="UniProtKB-KW"/>
</dbReference>
<dbReference type="RefSeq" id="WP_009156120.1">
    <property type="nucleotide sequence ID" value="NZ_CM001439.1"/>
</dbReference>
<organism evidence="2 3">
    <name type="scientific">Saccharomonospora marina XMU15</name>
    <dbReference type="NCBI Taxonomy" id="882083"/>
    <lineage>
        <taxon>Bacteria</taxon>
        <taxon>Bacillati</taxon>
        <taxon>Actinomycetota</taxon>
        <taxon>Actinomycetes</taxon>
        <taxon>Pseudonocardiales</taxon>
        <taxon>Pseudonocardiaceae</taxon>
        <taxon>Saccharomonospora</taxon>
    </lineage>
</organism>
<dbReference type="Proteomes" id="UP000004926">
    <property type="component" value="Chromosome"/>
</dbReference>
<dbReference type="Gene3D" id="3.40.50.150">
    <property type="entry name" value="Vaccinia Virus protein VP39"/>
    <property type="match status" value="1"/>
</dbReference>
<dbReference type="eggNOG" id="COG2226">
    <property type="taxonomic scope" value="Bacteria"/>
</dbReference>
<sequence length="390" mass="42335">MTESAPKTADDGFTRIRKAITDPNVRELFTPRFVAASESFARLVDAASHRILDGIGALPSSEGVTVPEIKNALSIPWRRTIPLTFMYEQLVGSGVLYRAGDRYVADAVPGEDFDSVADELLGIDPGTAPAVEIVRTLVEESPRFFRGEATGDEILFRPAQLRLWQRYFSNENPLYAINNAVGTQALSRVASSPNTSVEILEIGGGCGSAAEAVLTAFGPAVTRYRFTEVAETFARYGERVARAAADPSTLVESARVDMTKPWAEQGVEPASFDVVYSVNCFHVAPDLDFVLAEAVRALKPGGALVVSECMRPTQRRTPVYTEFIFTFLDSFVDVATDPVKRPTHGFLTPSAWRASLAAAGLADIEVLPDVDIVAQEYADFVVGAMLAYRP</sequence>
<evidence type="ECO:0000313" key="2">
    <source>
        <dbReference type="EMBL" id="EHR52742.1"/>
    </source>
</evidence>
<dbReference type="EMBL" id="CM001439">
    <property type="protein sequence ID" value="EHR52742.1"/>
    <property type="molecule type" value="Genomic_DNA"/>
</dbReference>
<evidence type="ECO:0000313" key="3">
    <source>
        <dbReference type="Proteomes" id="UP000004926"/>
    </source>
</evidence>
<dbReference type="OrthoDB" id="9810247at2"/>
<keyword evidence="2" id="KW-0830">Ubiquinone</keyword>
<dbReference type="STRING" id="882083.SacmaDRAFT_4559"/>
<dbReference type="InterPro" id="IPR013217">
    <property type="entry name" value="Methyltransf_12"/>
</dbReference>
<dbReference type="InterPro" id="IPR029063">
    <property type="entry name" value="SAM-dependent_MTases_sf"/>
</dbReference>
<feature type="domain" description="Methyltransferase type 12" evidence="1">
    <location>
        <begin position="200"/>
        <end position="304"/>
    </location>
</feature>
<accession>H5XBV5</accession>
<keyword evidence="2" id="KW-0808">Transferase</keyword>
<dbReference type="Pfam" id="PF08242">
    <property type="entry name" value="Methyltransf_12"/>
    <property type="match status" value="1"/>
</dbReference>
<protein>
    <submittedName>
        <fullName evidence="2">Methylase involved in ubiquinone/menaquinone biosynthesis</fullName>
    </submittedName>
</protein>
<dbReference type="GO" id="GO:0008168">
    <property type="term" value="F:methyltransferase activity"/>
    <property type="evidence" value="ECO:0007669"/>
    <property type="project" value="UniProtKB-KW"/>
</dbReference>
<keyword evidence="3" id="KW-1185">Reference proteome</keyword>
<dbReference type="AlphaFoldDB" id="H5XBV5"/>
<name>H5XBV5_9PSEU</name>
<dbReference type="CDD" id="cd02440">
    <property type="entry name" value="AdoMet_MTases"/>
    <property type="match status" value="1"/>
</dbReference>
<reference evidence="2 3" key="1">
    <citation type="journal article" date="2012" name="Stand. Genomic Sci.">
        <title>Genome sequence of the ocean sediment bacterium Saccharomonospora marina type strain (XMU15(T)).</title>
        <authorList>
            <person name="Klenk H.P."/>
            <person name="Lu M."/>
            <person name="Lucas S."/>
            <person name="Lapidus A."/>
            <person name="Copeland A."/>
            <person name="Pitluck S."/>
            <person name="Goodwin L.A."/>
            <person name="Han C."/>
            <person name="Tapia R."/>
            <person name="Brambilla E.M."/>
            <person name="Potter G."/>
            <person name="Land M."/>
            <person name="Ivanova N."/>
            <person name="Rohde M."/>
            <person name="Goker M."/>
            <person name="Detter J.C."/>
            <person name="Li W.J."/>
            <person name="Kyrpides N.C."/>
            <person name="Woyke T."/>
        </authorList>
    </citation>
    <scope>NUCLEOTIDE SEQUENCE [LARGE SCALE GENOMIC DNA]</scope>
    <source>
        <strain evidence="2 3">XMU15</strain>
    </source>
</reference>